<dbReference type="RefSeq" id="WP_348390579.1">
    <property type="nucleotide sequence ID" value="NZ_CP134145.1"/>
</dbReference>
<keyword evidence="2" id="KW-1185">Reference proteome</keyword>
<accession>A0ABY9TRS2</accession>
<dbReference type="Proteomes" id="UP001258994">
    <property type="component" value="Chromosome"/>
</dbReference>
<proteinExistence type="predicted"/>
<sequence>MTDIAMIGAALGSIKTAADIARLIKNSGTSLEKAEVKLQFAELISALADAKIDLADVQALLFDKEQKITELVNQLATKKAVIWEKPYYFVKVDDQKDGPFCQKCYDKEQQLIRLQGGGTKPWNCLSCRCANRDLNYKSPRPINYL</sequence>
<reference evidence="2" key="1">
    <citation type="submission" date="2023-09" db="EMBL/GenBank/DDBJ databases">
        <authorList>
            <person name="Li S."/>
            <person name="Li X."/>
            <person name="Zhang C."/>
            <person name="Zhao Z."/>
        </authorList>
    </citation>
    <scope>NUCLEOTIDE SEQUENCE [LARGE SCALE GENOMIC DNA]</scope>
    <source>
        <strain evidence="2">SQ149</strain>
    </source>
</reference>
<gene>
    <name evidence="1" type="ORF">RGQ13_15130</name>
</gene>
<evidence type="ECO:0000313" key="1">
    <source>
        <dbReference type="EMBL" id="WNC71445.1"/>
    </source>
</evidence>
<name>A0ABY9TRS2_9GAMM</name>
<organism evidence="1 2">
    <name type="scientific">Thalassotalea psychrophila</name>
    <dbReference type="NCBI Taxonomy" id="3065647"/>
    <lineage>
        <taxon>Bacteria</taxon>
        <taxon>Pseudomonadati</taxon>
        <taxon>Pseudomonadota</taxon>
        <taxon>Gammaproteobacteria</taxon>
        <taxon>Alteromonadales</taxon>
        <taxon>Colwelliaceae</taxon>
        <taxon>Thalassotalea</taxon>
    </lineage>
</organism>
<protein>
    <submittedName>
        <fullName evidence="1">Uncharacterized protein</fullName>
    </submittedName>
</protein>
<evidence type="ECO:0000313" key="2">
    <source>
        <dbReference type="Proteomes" id="UP001258994"/>
    </source>
</evidence>
<dbReference type="EMBL" id="CP134145">
    <property type="protein sequence ID" value="WNC71445.1"/>
    <property type="molecule type" value="Genomic_DNA"/>
</dbReference>